<dbReference type="Proteomes" id="UP000238479">
    <property type="component" value="Chromosome 7"/>
</dbReference>
<sequence>MGFFPHCSLLAFKGSSRALGLGFGLIVIDPKPVVTCWKRGVGGWVRGGLLEASFSDADMGLLLVLRAGGLDGIRGPVSSLLVWRGAVRCGASLDGGPFGGFGGGGQIGGRSWSADWVANFGCYADGESKCDGVRFGTVNVCVGVEMDTLAEI</sequence>
<dbReference type="Gramene" id="PRQ18281">
    <property type="protein sequence ID" value="PRQ18281"/>
    <property type="gene ID" value="RchiOBHm_Chr7g0204261"/>
</dbReference>
<dbReference type="EMBL" id="PDCK01000045">
    <property type="protein sequence ID" value="PRQ18281.1"/>
    <property type="molecule type" value="Genomic_DNA"/>
</dbReference>
<organism evidence="1 2">
    <name type="scientific">Rosa chinensis</name>
    <name type="common">China rose</name>
    <dbReference type="NCBI Taxonomy" id="74649"/>
    <lineage>
        <taxon>Eukaryota</taxon>
        <taxon>Viridiplantae</taxon>
        <taxon>Streptophyta</taxon>
        <taxon>Embryophyta</taxon>
        <taxon>Tracheophyta</taxon>
        <taxon>Spermatophyta</taxon>
        <taxon>Magnoliopsida</taxon>
        <taxon>eudicotyledons</taxon>
        <taxon>Gunneridae</taxon>
        <taxon>Pentapetalae</taxon>
        <taxon>rosids</taxon>
        <taxon>fabids</taxon>
        <taxon>Rosales</taxon>
        <taxon>Rosaceae</taxon>
        <taxon>Rosoideae</taxon>
        <taxon>Rosoideae incertae sedis</taxon>
        <taxon>Rosa</taxon>
    </lineage>
</organism>
<protein>
    <submittedName>
        <fullName evidence="1">Uncharacterized protein</fullName>
    </submittedName>
</protein>
<dbReference type="AlphaFoldDB" id="A0A2P6P8L7"/>
<evidence type="ECO:0000313" key="1">
    <source>
        <dbReference type="EMBL" id="PRQ18281.1"/>
    </source>
</evidence>
<reference evidence="1 2" key="1">
    <citation type="journal article" date="2018" name="Nat. Genet.">
        <title>The Rosa genome provides new insights in the design of modern roses.</title>
        <authorList>
            <person name="Bendahmane M."/>
        </authorList>
    </citation>
    <scope>NUCLEOTIDE SEQUENCE [LARGE SCALE GENOMIC DNA]</scope>
    <source>
        <strain evidence="2">cv. Old Blush</strain>
    </source>
</reference>
<name>A0A2P6P8L7_ROSCH</name>
<accession>A0A2P6P8L7</accession>
<comment type="caution">
    <text evidence="1">The sequence shown here is derived from an EMBL/GenBank/DDBJ whole genome shotgun (WGS) entry which is preliminary data.</text>
</comment>
<gene>
    <name evidence="1" type="ORF">RchiOBHm_Chr7g0204261</name>
</gene>
<proteinExistence type="predicted"/>
<evidence type="ECO:0000313" key="2">
    <source>
        <dbReference type="Proteomes" id="UP000238479"/>
    </source>
</evidence>
<keyword evidence="2" id="KW-1185">Reference proteome</keyword>